<name>A0ABS8YVW3_9RHOB</name>
<organism evidence="1 2">
    <name type="scientific">Rhodobacter flavimaris</name>
    <dbReference type="NCBI Taxonomy" id="2907145"/>
    <lineage>
        <taxon>Bacteria</taxon>
        <taxon>Pseudomonadati</taxon>
        <taxon>Pseudomonadota</taxon>
        <taxon>Alphaproteobacteria</taxon>
        <taxon>Rhodobacterales</taxon>
        <taxon>Rhodobacter group</taxon>
        <taxon>Rhodobacter</taxon>
    </lineage>
</organism>
<evidence type="ECO:0000313" key="2">
    <source>
        <dbReference type="Proteomes" id="UP001521181"/>
    </source>
</evidence>
<proteinExistence type="predicted"/>
<dbReference type="Proteomes" id="UP001521181">
    <property type="component" value="Unassembled WGS sequence"/>
</dbReference>
<protein>
    <submittedName>
        <fullName evidence="1">Uncharacterized protein</fullName>
    </submittedName>
</protein>
<keyword evidence="2" id="KW-1185">Reference proteome</keyword>
<accession>A0ABS8YVW3</accession>
<gene>
    <name evidence="1" type="ORF">LZA78_10840</name>
</gene>
<sequence length="75" mass="7870">MVFCSEPTPPSCILEDGTFADDLDREMCKGAVTDYLADAEDFQTCLNGAGAAVFAEAEAVVGQYHCKAGDESACP</sequence>
<dbReference type="RefSeq" id="WP_233676948.1">
    <property type="nucleotide sequence ID" value="NZ_JAJUOS010000007.1"/>
</dbReference>
<reference evidence="1 2" key="1">
    <citation type="submission" date="2021-12" db="EMBL/GenBank/DDBJ databases">
        <title>Sinirhodobacter sp. WL0062 is a bacterium isolated from seawater.</title>
        <authorList>
            <person name="Wang L."/>
            <person name="He W."/>
            <person name="Zhang D.-F."/>
        </authorList>
    </citation>
    <scope>NUCLEOTIDE SEQUENCE [LARGE SCALE GENOMIC DNA]</scope>
    <source>
        <strain evidence="1 2">WL0062</strain>
    </source>
</reference>
<evidence type="ECO:0000313" key="1">
    <source>
        <dbReference type="EMBL" id="MCE5973979.1"/>
    </source>
</evidence>
<comment type="caution">
    <text evidence="1">The sequence shown here is derived from an EMBL/GenBank/DDBJ whole genome shotgun (WGS) entry which is preliminary data.</text>
</comment>
<dbReference type="EMBL" id="JAJUOS010000007">
    <property type="protein sequence ID" value="MCE5973979.1"/>
    <property type="molecule type" value="Genomic_DNA"/>
</dbReference>